<feature type="transmembrane region" description="Helical" evidence="1">
    <location>
        <begin position="159"/>
        <end position="179"/>
    </location>
</feature>
<feature type="transmembrane region" description="Helical" evidence="1">
    <location>
        <begin position="120"/>
        <end position="138"/>
    </location>
</feature>
<sequence>MKTKEMIEMNNELRKNLNDENKIFYENLLLYLRIEGFSRDEKKIETHLLMILQDILEAQNDGITAETYFGKNPKTIADELLAEMPRSPWEVIKTGLYAVMGYMGVSFLPALMTAGKPVDIGALGLSGLYLFGIVLILFKYIGRTIYNVNIMIQNKILKFLAAFVAVSIGIAPVTLIGILVKTPVRFQLDGWFGIIVIILGLLIGAFFFIRQKDKTFGWPFVIYLCGAGVLGIMTRLPKIGHFLMATQNGRYIVVGIIIVLLMVFWLWNVIIAKKLKKLDESK</sequence>
<reference evidence="2" key="1">
    <citation type="submission" date="2021-05" db="EMBL/GenBank/DDBJ databases">
        <title>Pangenome of Leuconostoc gelidum warrants species status for Leuconostoc gelidum subsp. gasicomitatum.</title>
        <authorList>
            <person name="Johansson P."/>
            <person name="Sade E."/>
            <person name="Hultman J."/>
            <person name="Auvinen P."/>
            <person name="Bjorkroth J."/>
        </authorList>
    </citation>
    <scope>NUCLEOTIDE SEQUENCE</scope>
    <source>
        <strain evidence="2">A.21.4</strain>
    </source>
</reference>
<dbReference type="Proteomes" id="UP000752647">
    <property type="component" value="Unassembled WGS sequence"/>
</dbReference>
<dbReference type="AlphaFoldDB" id="A0A9Q3XS46"/>
<dbReference type="PANTHER" id="PTHR41307">
    <property type="entry name" value="MEMBRANE PROTEIN-RELATED"/>
    <property type="match status" value="1"/>
</dbReference>
<keyword evidence="1" id="KW-0812">Transmembrane</keyword>
<dbReference type="SUPFAM" id="SSF158560">
    <property type="entry name" value="BH3980-like"/>
    <property type="match status" value="1"/>
</dbReference>
<gene>
    <name evidence="2" type="ORF">KIJ12_00370</name>
</gene>
<name>A0A9Q3XS46_9LACO</name>
<evidence type="ECO:0008006" key="4">
    <source>
        <dbReference type="Google" id="ProtNLM"/>
    </source>
</evidence>
<feature type="transmembrane region" description="Helical" evidence="1">
    <location>
        <begin position="216"/>
        <end position="236"/>
    </location>
</feature>
<accession>A0A9Q3XS46</accession>
<protein>
    <recommendedName>
        <fullName evidence="4">DUF1129 family protein</fullName>
    </recommendedName>
</protein>
<feature type="transmembrane region" description="Helical" evidence="1">
    <location>
        <begin position="94"/>
        <end position="114"/>
    </location>
</feature>
<dbReference type="EMBL" id="JAHBFI010000001">
    <property type="protein sequence ID" value="MBZ5961633.1"/>
    <property type="molecule type" value="Genomic_DNA"/>
</dbReference>
<dbReference type="PANTHER" id="PTHR41307:SF1">
    <property type="entry name" value="MEMBRANE PROTEIN"/>
    <property type="match status" value="1"/>
</dbReference>
<feature type="transmembrane region" description="Helical" evidence="1">
    <location>
        <begin position="251"/>
        <end position="272"/>
    </location>
</feature>
<evidence type="ECO:0000256" key="1">
    <source>
        <dbReference type="SAM" id="Phobius"/>
    </source>
</evidence>
<proteinExistence type="predicted"/>
<comment type="caution">
    <text evidence="2">The sequence shown here is derived from an EMBL/GenBank/DDBJ whole genome shotgun (WGS) entry which is preliminary data.</text>
</comment>
<evidence type="ECO:0000313" key="3">
    <source>
        <dbReference type="Proteomes" id="UP000752647"/>
    </source>
</evidence>
<evidence type="ECO:0000313" key="2">
    <source>
        <dbReference type="EMBL" id="MBZ5961633.1"/>
    </source>
</evidence>
<organism evidence="2 3">
    <name type="scientific">Leuconostoc gasicomitatum</name>
    <dbReference type="NCBI Taxonomy" id="115778"/>
    <lineage>
        <taxon>Bacteria</taxon>
        <taxon>Bacillati</taxon>
        <taxon>Bacillota</taxon>
        <taxon>Bacilli</taxon>
        <taxon>Lactobacillales</taxon>
        <taxon>Lactobacillaceae</taxon>
        <taxon>Leuconostoc</taxon>
        <taxon>Leuconostoc gelidum group</taxon>
    </lineage>
</organism>
<feature type="transmembrane region" description="Helical" evidence="1">
    <location>
        <begin position="191"/>
        <end position="209"/>
    </location>
</feature>
<keyword evidence="1" id="KW-1133">Transmembrane helix</keyword>
<keyword evidence="1" id="KW-0472">Membrane</keyword>